<feature type="domain" description="Phosphoadenosine phosphosulphate reductase" evidence="1">
    <location>
        <begin position="156"/>
        <end position="231"/>
    </location>
</feature>
<name>A0A6J5P9M0_9CAUD</name>
<dbReference type="InterPro" id="IPR002500">
    <property type="entry name" value="PAPS_reduct_dom"/>
</dbReference>
<dbReference type="PANTHER" id="PTHR30083:SF0">
    <property type="entry name" value="3'-PHOSPHOADENOSINE 5'-PHOSPHOSULFATE SULFOTRANSFERASE (PAPS REDUCTASE)_FAD SYNTHETASE"/>
    <property type="match status" value="1"/>
</dbReference>
<keyword evidence="2" id="KW-0808">Transferase</keyword>
<reference evidence="2" key="1">
    <citation type="submission" date="2020-04" db="EMBL/GenBank/DDBJ databases">
        <authorList>
            <person name="Chiriac C."/>
            <person name="Salcher M."/>
            <person name="Ghai R."/>
            <person name="Kavagutti S V."/>
        </authorList>
    </citation>
    <scope>NUCLEOTIDE SEQUENCE</scope>
</reference>
<dbReference type="GO" id="GO:0016740">
    <property type="term" value="F:transferase activity"/>
    <property type="evidence" value="ECO:0007669"/>
    <property type="project" value="UniProtKB-KW"/>
</dbReference>
<evidence type="ECO:0000313" key="2">
    <source>
        <dbReference type="EMBL" id="CAB4164224.1"/>
    </source>
</evidence>
<dbReference type="Gene3D" id="3.40.50.620">
    <property type="entry name" value="HUPs"/>
    <property type="match status" value="1"/>
</dbReference>
<evidence type="ECO:0000259" key="1">
    <source>
        <dbReference type="Pfam" id="PF01507"/>
    </source>
</evidence>
<dbReference type="InterPro" id="IPR021845">
    <property type="entry name" value="DUF3440"/>
</dbReference>
<dbReference type="SUPFAM" id="SSF52402">
    <property type="entry name" value="Adenine nucleotide alpha hydrolases-like"/>
    <property type="match status" value="1"/>
</dbReference>
<proteinExistence type="predicted"/>
<dbReference type="PANTHER" id="PTHR30083">
    <property type="entry name" value="TRANSCRIPTIONAL REGULATOR-RELATED"/>
    <property type="match status" value="1"/>
</dbReference>
<dbReference type="InterPro" id="IPR014729">
    <property type="entry name" value="Rossmann-like_a/b/a_fold"/>
</dbReference>
<dbReference type="Pfam" id="PF11922">
    <property type="entry name" value="DUF3440"/>
    <property type="match status" value="1"/>
</dbReference>
<protein>
    <submittedName>
        <fullName evidence="2">COG3969 Predicted phosphoadenosine phosphosulfate sulfotransferase</fullName>
    </submittedName>
</protein>
<sequence>MAKRYLNQSVLQASRDRISKTLDNVERAYVAFSGGKDSSVMMHLVMDEAIKRGIKVGIMYIDFEAQYKDTITHINEMVELYKDHIDMHWICIPILLRNALTNFEPRWVCWDEDNKDLWIRQKPEVYNNEKDYPFAIPKMEFEEFIVLFGQWYGQGKKTAGFIGIRAQESLHRYCAVATWEKRDLTLNGWRWTTKIVDDVYNVYPIYDWQTEDIWRYHAQNPEKPHNSIYDKMQMAGVPLSQQRLCQPFGDDQRRGLWLYHIIEPETWFKLVCRVNGANSGSLYIEETGNINGYNKISKPPGHTWKSFCNMLLSTMPKRVRGHYSFRFKKFIKGWHDRGYTVIPDEAPPELEAKCWAPSWRRMCKVLLRNDYWCKGLGQTQPKSDAYLRFKEMKKAKKLEEAENIPEFSY</sequence>
<gene>
    <name evidence="2" type="ORF">UFOVP826_12</name>
</gene>
<dbReference type="EMBL" id="LR796765">
    <property type="protein sequence ID" value="CAB4164224.1"/>
    <property type="molecule type" value="Genomic_DNA"/>
</dbReference>
<dbReference type="GO" id="GO:0071453">
    <property type="term" value="P:cellular response to oxygen levels"/>
    <property type="evidence" value="ECO:0007669"/>
    <property type="project" value="TreeGrafter"/>
</dbReference>
<feature type="domain" description="Phosphoadenosine phosphosulphate reductase" evidence="1">
    <location>
        <begin position="29"/>
        <end position="86"/>
    </location>
</feature>
<dbReference type="Pfam" id="PF01507">
    <property type="entry name" value="PAPS_reduct"/>
    <property type="match status" value="2"/>
</dbReference>
<accession>A0A6J5P9M0</accession>
<organism evidence="2">
    <name type="scientific">uncultured Caudovirales phage</name>
    <dbReference type="NCBI Taxonomy" id="2100421"/>
    <lineage>
        <taxon>Viruses</taxon>
        <taxon>Duplodnaviria</taxon>
        <taxon>Heunggongvirae</taxon>
        <taxon>Uroviricota</taxon>
        <taxon>Caudoviricetes</taxon>
        <taxon>Peduoviridae</taxon>
        <taxon>Maltschvirus</taxon>
        <taxon>Maltschvirus maltsch</taxon>
    </lineage>
</organism>